<sequence>MSPLEESVKPNCYPRVARKKEKKKKFRPRARPGLESNEYLSRGMSGRKQSGTYLRIRNVSTASGNHTARKELPVAAGTFHLIRNLQRIPRATEGGGGVRWGRRGEVRWWQCDGGRQERSGITREKDNVFRRFPNWDYTPGASNSAPSHHARRAATSTSTKPDVPRAEEQNFEPAWESVASATEQPGKGTDENFKKNVQTQFQRTAQARVERDPPPPGHFHPTSNAVRQTPKNSFLAGDEHIRADCPRAGHIQIPEKAVRPHSKPEITHPVRRTRFEHGFLNLEASEEGCRWKKKLAMLSTPIHALRFERAALQTRWGKLVQVRNRASVNPSNRNTSSGMNGVHETHRKDVLSDCGWRRAQLKGVIQNTKGEIPNIARAWPGLESNRRDIEHSTSRDLRSRAMFIHGETQSDEHRKR</sequence>
<name>A0AAD7JXE2_9AGAR</name>
<proteinExistence type="predicted"/>
<dbReference type="EMBL" id="JARKIB010000012">
    <property type="protein sequence ID" value="KAJ7773905.1"/>
    <property type="molecule type" value="Genomic_DNA"/>
</dbReference>
<accession>A0AAD7JXE2</accession>
<feature type="compositionally biased region" description="Basic residues" evidence="1">
    <location>
        <begin position="16"/>
        <end position="30"/>
    </location>
</feature>
<feature type="region of interest" description="Disordered" evidence="1">
    <location>
        <begin position="386"/>
        <end position="416"/>
    </location>
</feature>
<feature type="region of interest" description="Disordered" evidence="1">
    <location>
        <begin position="136"/>
        <end position="192"/>
    </location>
</feature>
<evidence type="ECO:0000313" key="3">
    <source>
        <dbReference type="Proteomes" id="UP001215598"/>
    </source>
</evidence>
<keyword evidence="3" id="KW-1185">Reference proteome</keyword>
<gene>
    <name evidence="2" type="ORF">B0H16DRAFT_1763448</name>
</gene>
<feature type="compositionally biased region" description="Basic and acidic residues" evidence="1">
    <location>
        <begin position="386"/>
        <end position="399"/>
    </location>
</feature>
<comment type="caution">
    <text evidence="2">The sequence shown here is derived from an EMBL/GenBank/DDBJ whole genome shotgun (WGS) entry which is preliminary data.</text>
</comment>
<dbReference type="Proteomes" id="UP001215598">
    <property type="component" value="Unassembled WGS sequence"/>
</dbReference>
<feature type="region of interest" description="Disordered" evidence="1">
    <location>
        <begin position="1"/>
        <end position="46"/>
    </location>
</feature>
<protein>
    <submittedName>
        <fullName evidence="2">Uncharacterized protein</fullName>
    </submittedName>
</protein>
<evidence type="ECO:0000313" key="2">
    <source>
        <dbReference type="EMBL" id="KAJ7773905.1"/>
    </source>
</evidence>
<dbReference type="AlphaFoldDB" id="A0AAD7JXE2"/>
<evidence type="ECO:0000256" key="1">
    <source>
        <dbReference type="SAM" id="MobiDB-lite"/>
    </source>
</evidence>
<reference evidence="2" key="1">
    <citation type="submission" date="2023-03" db="EMBL/GenBank/DDBJ databases">
        <title>Massive genome expansion in bonnet fungi (Mycena s.s.) driven by repeated elements and novel gene families across ecological guilds.</title>
        <authorList>
            <consortium name="Lawrence Berkeley National Laboratory"/>
            <person name="Harder C.B."/>
            <person name="Miyauchi S."/>
            <person name="Viragh M."/>
            <person name="Kuo A."/>
            <person name="Thoen E."/>
            <person name="Andreopoulos B."/>
            <person name="Lu D."/>
            <person name="Skrede I."/>
            <person name="Drula E."/>
            <person name="Henrissat B."/>
            <person name="Morin E."/>
            <person name="Kohler A."/>
            <person name="Barry K."/>
            <person name="LaButti K."/>
            <person name="Morin E."/>
            <person name="Salamov A."/>
            <person name="Lipzen A."/>
            <person name="Mereny Z."/>
            <person name="Hegedus B."/>
            <person name="Baldrian P."/>
            <person name="Stursova M."/>
            <person name="Weitz H."/>
            <person name="Taylor A."/>
            <person name="Grigoriev I.V."/>
            <person name="Nagy L.G."/>
            <person name="Martin F."/>
            <person name="Kauserud H."/>
        </authorList>
    </citation>
    <scope>NUCLEOTIDE SEQUENCE</scope>
    <source>
        <strain evidence="2">CBHHK182m</strain>
    </source>
</reference>
<feature type="region of interest" description="Disordered" evidence="1">
    <location>
        <begin position="207"/>
        <end position="229"/>
    </location>
</feature>
<organism evidence="2 3">
    <name type="scientific">Mycena metata</name>
    <dbReference type="NCBI Taxonomy" id="1033252"/>
    <lineage>
        <taxon>Eukaryota</taxon>
        <taxon>Fungi</taxon>
        <taxon>Dikarya</taxon>
        <taxon>Basidiomycota</taxon>
        <taxon>Agaricomycotina</taxon>
        <taxon>Agaricomycetes</taxon>
        <taxon>Agaricomycetidae</taxon>
        <taxon>Agaricales</taxon>
        <taxon>Marasmiineae</taxon>
        <taxon>Mycenaceae</taxon>
        <taxon>Mycena</taxon>
    </lineage>
</organism>